<keyword evidence="5 7" id="KW-1133">Transmembrane helix</keyword>
<dbReference type="GO" id="GO:0005886">
    <property type="term" value="C:plasma membrane"/>
    <property type="evidence" value="ECO:0007669"/>
    <property type="project" value="UniProtKB-SubCell"/>
</dbReference>
<comment type="function">
    <text evidence="7">Catalyzes the transfer of the diacylglyceryl group from phosphatidylglycerol to the sulfhydryl group of the N-terminal cysteine of a prolipoprotein, the first step in the formation of mature lipoproteins.</text>
</comment>
<keyword evidence="8" id="KW-0449">Lipoprotein</keyword>
<keyword evidence="9" id="KW-1185">Reference proteome</keyword>
<evidence type="ECO:0000313" key="9">
    <source>
        <dbReference type="Proteomes" id="UP000077667"/>
    </source>
</evidence>
<sequence length="276" mass="31417">MGSPVFSYIHWHPDPELFRIGGLGVRYYSLLFAAGIIIAYLLLKKSLLQQKIPVAVLDKLLIYVVIGTFLGARLGHCLFYEPGYYLHHPLEIFIPWSSTTEGIRFTGYQGLASHGAALGILLSAWIYARKYHFPYMVILDTIAPYIPLAGAVIRLGNLFNSEIIGRPTRVPWAFVFDRVDQVPRHPAQLYESICYFALFLFLYRYSLRKKTTQQKGLLFSLLLTILFSIRFLLEFFKADQEAFEAGMLINMGQLLSLPLIAAGIILLFQRKKLFGA</sequence>
<comment type="pathway">
    <text evidence="7">Protein modification; lipoprotein biosynthesis (diacylglyceryl transfer).</text>
</comment>
<dbReference type="PANTHER" id="PTHR30589:SF0">
    <property type="entry name" value="PHOSPHATIDYLGLYCEROL--PROLIPOPROTEIN DIACYLGLYCERYL TRANSFERASE"/>
    <property type="match status" value="1"/>
</dbReference>
<feature type="transmembrane region" description="Helical" evidence="7">
    <location>
        <begin position="248"/>
        <end position="268"/>
    </location>
</feature>
<protein>
    <recommendedName>
        <fullName evidence="7">Phosphatidylglycerol--prolipoprotein diacylglyceryl transferase</fullName>
        <ecNumber evidence="7">2.5.1.145</ecNumber>
    </recommendedName>
</protein>
<dbReference type="Pfam" id="PF01790">
    <property type="entry name" value="LGT"/>
    <property type="match status" value="1"/>
</dbReference>
<evidence type="ECO:0000256" key="3">
    <source>
        <dbReference type="ARBA" id="ARBA00022679"/>
    </source>
</evidence>
<feature type="transmembrane region" description="Helical" evidence="7">
    <location>
        <begin position="135"/>
        <end position="153"/>
    </location>
</feature>
<dbReference type="KEGG" id="nia:A8C56_17600"/>
<dbReference type="GO" id="GO:0042158">
    <property type="term" value="P:lipoprotein biosynthetic process"/>
    <property type="evidence" value="ECO:0007669"/>
    <property type="project" value="UniProtKB-UniRule"/>
</dbReference>
<proteinExistence type="inferred from homology"/>
<evidence type="ECO:0000256" key="1">
    <source>
        <dbReference type="ARBA" id="ARBA00007150"/>
    </source>
</evidence>
<reference evidence="8 9" key="1">
    <citation type="submission" date="2016-05" db="EMBL/GenBank/DDBJ databases">
        <title>Niabella ginsenosidivorans BS26 whole genome sequencing.</title>
        <authorList>
            <person name="Im W.T."/>
            <person name="Siddiqi M.Z."/>
        </authorList>
    </citation>
    <scope>NUCLEOTIDE SEQUENCE [LARGE SCALE GENOMIC DNA]</scope>
    <source>
        <strain evidence="8 9">BS26</strain>
    </source>
</reference>
<dbReference type="OrthoDB" id="871140at2"/>
<evidence type="ECO:0000256" key="5">
    <source>
        <dbReference type="ARBA" id="ARBA00022989"/>
    </source>
</evidence>
<comment type="catalytic activity">
    <reaction evidence="7">
        <text>L-cysteinyl-[prolipoprotein] + a 1,2-diacyl-sn-glycero-3-phospho-(1'-sn-glycerol) = an S-1,2-diacyl-sn-glyceryl-L-cysteinyl-[prolipoprotein] + sn-glycerol 1-phosphate + H(+)</text>
        <dbReference type="Rhea" id="RHEA:56712"/>
        <dbReference type="Rhea" id="RHEA-COMP:14679"/>
        <dbReference type="Rhea" id="RHEA-COMP:14680"/>
        <dbReference type="ChEBI" id="CHEBI:15378"/>
        <dbReference type="ChEBI" id="CHEBI:29950"/>
        <dbReference type="ChEBI" id="CHEBI:57685"/>
        <dbReference type="ChEBI" id="CHEBI:64716"/>
        <dbReference type="ChEBI" id="CHEBI:140658"/>
        <dbReference type="EC" id="2.5.1.145"/>
    </reaction>
</comment>
<keyword evidence="2 7" id="KW-1003">Cell membrane</keyword>
<comment type="similarity">
    <text evidence="1 7">Belongs to the Lgt family.</text>
</comment>
<evidence type="ECO:0000256" key="4">
    <source>
        <dbReference type="ARBA" id="ARBA00022692"/>
    </source>
</evidence>
<dbReference type="RefSeq" id="WP_067758968.1">
    <property type="nucleotide sequence ID" value="NZ_CP015772.1"/>
</dbReference>
<dbReference type="EC" id="2.5.1.145" evidence="7"/>
<feature type="transmembrane region" description="Helical" evidence="7">
    <location>
        <begin position="217"/>
        <end position="236"/>
    </location>
</feature>
<feature type="transmembrane region" description="Helical" evidence="7">
    <location>
        <begin position="55"/>
        <end position="75"/>
    </location>
</feature>
<feature type="binding site" evidence="7">
    <location>
        <position position="154"/>
    </location>
    <ligand>
        <name>a 1,2-diacyl-sn-glycero-3-phospho-(1'-sn-glycerol)</name>
        <dbReference type="ChEBI" id="CHEBI:64716"/>
    </ligand>
</feature>
<accession>A0A1A9I4D9</accession>
<name>A0A1A9I4D9_9BACT</name>
<organism evidence="8 9">
    <name type="scientific">Niabella ginsenosidivorans</name>
    <dbReference type="NCBI Taxonomy" id="1176587"/>
    <lineage>
        <taxon>Bacteria</taxon>
        <taxon>Pseudomonadati</taxon>
        <taxon>Bacteroidota</taxon>
        <taxon>Chitinophagia</taxon>
        <taxon>Chitinophagales</taxon>
        <taxon>Chitinophagaceae</taxon>
        <taxon>Niabella</taxon>
    </lineage>
</organism>
<keyword evidence="4 7" id="KW-0812">Transmembrane</keyword>
<keyword evidence="3 7" id="KW-0808">Transferase</keyword>
<dbReference type="NCBIfam" id="TIGR00544">
    <property type="entry name" value="lgt"/>
    <property type="match status" value="1"/>
</dbReference>
<dbReference type="PANTHER" id="PTHR30589">
    <property type="entry name" value="PROLIPOPROTEIN DIACYLGLYCERYL TRANSFERASE"/>
    <property type="match status" value="1"/>
</dbReference>
<dbReference type="InterPro" id="IPR001640">
    <property type="entry name" value="Lgt"/>
</dbReference>
<evidence type="ECO:0000313" key="8">
    <source>
        <dbReference type="EMBL" id="ANH82547.1"/>
    </source>
</evidence>
<dbReference type="Proteomes" id="UP000077667">
    <property type="component" value="Chromosome"/>
</dbReference>
<dbReference type="UniPathway" id="UPA00664"/>
<comment type="subcellular location">
    <subcellularLocation>
        <location evidence="7">Cell membrane</location>
        <topology evidence="7">Multi-pass membrane protein</topology>
    </subcellularLocation>
</comment>
<dbReference type="EMBL" id="CP015772">
    <property type="protein sequence ID" value="ANH82547.1"/>
    <property type="molecule type" value="Genomic_DNA"/>
</dbReference>
<evidence type="ECO:0000256" key="2">
    <source>
        <dbReference type="ARBA" id="ARBA00022475"/>
    </source>
</evidence>
<evidence type="ECO:0000256" key="7">
    <source>
        <dbReference type="HAMAP-Rule" id="MF_01147"/>
    </source>
</evidence>
<keyword evidence="6 7" id="KW-0472">Membrane</keyword>
<evidence type="ECO:0000256" key="6">
    <source>
        <dbReference type="ARBA" id="ARBA00023136"/>
    </source>
</evidence>
<gene>
    <name evidence="7" type="primary">lgt</name>
    <name evidence="8" type="ORF">A8C56_17600</name>
</gene>
<feature type="transmembrane region" description="Helical" evidence="7">
    <location>
        <begin position="187"/>
        <end position="205"/>
    </location>
</feature>
<feature type="transmembrane region" description="Helical" evidence="7">
    <location>
        <begin position="25"/>
        <end position="43"/>
    </location>
</feature>
<dbReference type="STRING" id="1176587.A8C56_17600"/>
<feature type="transmembrane region" description="Helical" evidence="7">
    <location>
        <begin position="111"/>
        <end position="128"/>
    </location>
</feature>
<dbReference type="HAMAP" id="MF_01147">
    <property type="entry name" value="Lgt"/>
    <property type="match status" value="1"/>
</dbReference>
<dbReference type="GO" id="GO:0008961">
    <property type="term" value="F:phosphatidylglycerol-prolipoprotein diacylglyceryl transferase activity"/>
    <property type="evidence" value="ECO:0007669"/>
    <property type="project" value="UniProtKB-UniRule"/>
</dbReference>
<dbReference type="AlphaFoldDB" id="A0A1A9I4D9"/>